<evidence type="ECO:0000256" key="6">
    <source>
        <dbReference type="SAM" id="SignalP"/>
    </source>
</evidence>
<dbReference type="EMBL" id="JARVKF010000431">
    <property type="protein sequence ID" value="KAK9413970.1"/>
    <property type="molecule type" value="Genomic_DNA"/>
</dbReference>
<dbReference type="InterPro" id="IPR050416">
    <property type="entry name" value="FAD-linked_Oxidoreductase"/>
</dbReference>
<evidence type="ECO:0000256" key="5">
    <source>
        <dbReference type="SAM" id="MobiDB-lite"/>
    </source>
</evidence>
<evidence type="ECO:0000256" key="3">
    <source>
        <dbReference type="ARBA" id="ARBA00022827"/>
    </source>
</evidence>
<keyword evidence="6" id="KW-0732">Signal</keyword>
<name>A0ABR2UHP4_9PEZI</name>
<dbReference type="Pfam" id="PF01565">
    <property type="entry name" value="FAD_binding_4"/>
    <property type="match status" value="1"/>
</dbReference>
<evidence type="ECO:0000256" key="4">
    <source>
        <dbReference type="ARBA" id="ARBA00023002"/>
    </source>
</evidence>
<dbReference type="PANTHER" id="PTHR42973">
    <property type="entry name" value="BINDING OXIDOREDUCTASE, PUTATIVE (AFU_ORTHOLOGUE AFUA_1G17690)-RELATED"/>
    <property type="match status" value="1"/>
</dbReference>
<dbReference type="SUPFAM" id="SSF51126">
    <property type="entry name" value="Pectin lyase-like"/>
    <property type="match status" value="1"/>
</dbReference>
<dbReference type="InterPro" id="IPR006094">
    <property type="entry name" value="Oxid_FAD_bind_N"/>
</dbReference>
<keyword evidence="2" id="KW-0285">Flavoprotein</keyword>
<sequence>MSSSVDRLALLPLLYQLVQHTAQASQAPFQRSAHATTTATTLTTVTSTSTGPATTAPGTCSSPNYSLVGHGTGTTGGGSGSGTTVASCSALETAIDAAGDIKIYDLMTWLLNDQCWRLKIYTYYSRSNRVVQADMSAIVPKALPSNARLLRDAGLGHRILVPSDADYDARVDSYWSSSAKLKPDCILLPKSAEEVAKAIKPLAAVNERFAIRSGGHTNWAGSNNIESGITIDLSALNATIVSPDLKTATIGPGARWRDVYAELRNHDLVVAGGREGNVGVGGLLLGGGLTFFTGRHGFACDNVVAYEVVLADGRIITADAQSHADLFRSLKGGSSNFGIVTNFTMKTIACDRVWGGMTFYPKQVIPQAIEALCAFAGNVRDDPDSNLVAMFTHMPDFKDIVVATLFNQVGVSEMAYEYNIPSSYHTTWFTASFRNDTRIVVKASELHDQLVEELKETVPDGNFITQCLFQPLPTLFAENSSSAGGNIMGVEQHSHDGLIFLAAAMLSTADQEALAYPKVKSWVETVKKYAATIDGGNLEWTYLNYADKSQDPLRSYGEENVRMMKAVSAKYDPQQVFQKLCPGGFKTSSVEPE</sequence>
<comment type="similarity">
    <text evidence="1">Belongs to the oxygen-dependent FAD-linked oxidoreductase family.</text>
</comment>
<organism evidence="8 9">
    <name type="scientific">Seiridium unicorne</name>
    <dbReference type="NCBI Taxonomy" id="138068"/>
    <lineage>
        <taxon>Eukaryota</taxon>
        <taxon>Fungi</taxon>
        <taxon>Dikarya</taxon>
        <taxon>Ascomycota</taxon>
        <taxon>Pezizomycotina</taxon>
        <taxon>Sordariomycetes</taxon>
        <taxon>Xylariomycetidae</taxon>
        <taxon>Amphisphaeriales</taxon>
        <taxon>Sporocadaceae</taxon>
        <taxon>Seiridium</taxon>
    </lineage>
</organism>
<evidence type="ECO:0000313" key="9">
    <source>
        <dbReference type="Proteomes" id="UP001408356"/>
    </source>
</evidence>
<gene>
    <name evidence="8" type="ORF">SUNI508_11422</name>
</gene>
<comment type="caution">
    <text evidence="8">The sequence shown here is derived from an EMBL/GenBank/DDBJ whole genome shotgun (WGS) entry which is preliminary data.</text>
</comment>
<evidence type="ECO:0000313" key="8">
    <source>
        <dbReference type="EMBL" id="KAK9413970.1"/>
    </source>
</evidence>
<dbReference type="InterPro" id="IPR011050">
    <property type="entry name" value="Pectin_lyase_fold/virulence"/>
</dbReference>
<feature type="chain" id="PRO_5046184823" description="FAD-binding PCMH-type domain-containing protein" evidence="6">
    <location>
        <begin position="25"/>
        <end position="593"/>
    </location>
</feature>
<dbReference type="InterPro" id="IPR036318">
    <property type="entry name" value="FAD-bd_PCMH-like_sf"/>
</dbReference>
<feature type="compositionally biased region" description="Low complexity" evidence="5">
    <location>
        <begin position="43"/>
        <end position="59"/>
    </location>
</feature>
<keyword evidence="4" id="KW-0560">Oxidoreductase</keyword>
<dbReference type="InterPro" id="IPR016166">
    <property type="entry name" value="FAD-bd_PCMH"/>
</dbReference>
<dbReference type="PROSITE" id="PS51387">
    <property type="entry name" value="FAD_PCMH"/>
    <property type="match status" value="1"/>
</dbReference>
<protein>
    <recommendedName>
        <fullName evidence="7">FAD-binding PCMH-type domain-containing protein</fullName>
    </recommendedName>
</protein>
<accession>A0ABR2UHP4</accession>
<dbReference type="PANTHER" id="PTHR42973:SF53">
    <property type="entry name" value="FAD-BINDING PCMH-TYPE DOMAIN-CONTAINING PROTEIN-RELATED"/>
    <property type="match status" value="1"/>
</dbReference>
<dbReference type="Gene3D" id="3.30.465.10">
    <property type="match status" value="1"/>
</dbReference>
<reference evidence="8 9" key="1">
    <citation type="journal article" date="2024" name="J. Plant Pathol.">
        <title>Sequence and assembly of the genome of Seiridium unicorne, isolate CBS 538.82, causal agent of cypress canker disease.</title>
        <authorList>
            <person name="Scali E."/>
            <person name="Rocca G.D."/>
            <person name="Danti R."/>
            <person name="Garbelotto M."/>
            <person name="Barberini S."/>
            <person name="Baroncelli R."/>
            <person name="Emiliani G."/>
        </authorList>
    </citation>
    <scope>NUCLEOTIDE SEQUENCE [LARGE SCALE GENOMIC DNA]</scope>
    <source>
        <strain evidence="8 9">BM-138-508</strain>
    </source>
</reference>
<feature type="signal peptide" evidence="6">
    <location>
        <begin position="1"/>
        <end position="24"/>
    </location>
</feature>
<feature type="region of interest" description="Disordered" evidence="5">
    <location>
        <begin position="43"/>
        <end position="64"/>
    </location>
</feature>
<keyword evidence="3" id="KW-0274">FAD</keyword>
<evidence type="ECO:0000259" key="7">
    <source>
        <dbReference type="PROSITE" id="PS51387"/>
    </source>
</evidence>
<dbReference type="InterPro" id="IPR016169">
    <property type="entry name" value="FAD-bd_PCMH_sub2"/>
</dbReference>
<evidence type="ECO:0000256" key="2">
    <source>
        <dbReference type="ARBA" id="ARBA00022630"/>
    </source>
</evidence>
<feature type="domain" description="FAD-binding PCMH-type" evidence="7">
    <location>
        <begin position="179"/>
        <end position="350"/>
    </location>
</feature>
<evidence type="ECO:0000256" key="1">
    <source>
        <dbReference type="ARBA" id="ARBA00005466"/>
    </source>
</evidence>
<keyword evidence="9" id="KW-1185">Reference proteome</keyword>
<dbReference type="Proteomes" id="UP001408356">
    <property type="component" value="Unassembled WGS sequence"/>
</dbReference>
<proteinExistence type="inferred from homology"/>
<dbReference type="SUPFAM" id="SSF56176">
    <property type="entry name" value="FAD-binding/transporter-associated domain-like"/>
    <property type="match status" value="1"/>
</dbReference>